<gene>
    <name evidence="2" type="ORF">BC351_18205</name>
</gene>
<evidence type="ECO:0000256" key="1">
    <source>
        <dbReference type="SAM" id="SignalP"/>
    </source>
</evidence>
<name>A0A1V4HRI1_9BACL</name>
<keyword evidence="1" id="KW-0732">Signal</keyword>
<reference evidence="3" key="1">
    <citation type="submission" date="2016-07" db="EMBL/GenBank/DDBJ databases">
        <authorList>
            <person name="Florea S."/>
            <person name="Webb J.S."/>
            <person name="Jaromczyk J."/>
            <person name="Schardl C.L."/>
        </authorList>
    </citation>
    <scope>NUCLEOTIDE SEQUENCE [LARGE SCALE GENOMIC DNA]</scope>
    <source>
        <strain evidence="3">CY1</strain>
    </source>
</reference>
<evidence type="ECO:0008006" key="4">
    <source>
        <dbReference type="Google" id="ProtNLM"/>
    </source>
</evidence>
<organism evidence="2 3">
    <name type="scientific">Paenibacillus ferrarius</name>
    <dbReference type="NCBI Taxonomy" id="1469647"/>
    <lineage>
        <taxon>Bacteria</taxon>
        <taxon>Bacillati</taxon>
        <taxon>Bacillota</taxon>
        <taxon>Bacilli</taxon>
        <taxon>Bacillales</taxon>
        <taxon>Paenibacillaceae</taxon>
        <taxon>Paenibacillus</taxon>
    </lineage>
</organism>
<dbReference type="RefSeq" id="WP_079409882.1">
    <property type="nucleotide sequence ID" value="NZ_MBTG01000004.1"/>
</dbReference>
<dbReference type="STRING" id="1469647.BC351_18205"/>
<sequence length="287" mass="31451">MLKKNVLNVVMATVVGTTLLAGFGGAPQQAAAASNMVPDYEVKLLLNPSVVLGSDFKLTSSVKTAFGMPDTVTKMNVQFLDTNAKDIYNNGWSPRIRKTEGENDFELSYKKRYAVTGNDINGALTLANQEGFNSGDTGYEAQIEWGYQKKTLSITRNKTGSKSGYSGMDLPNQSDSRSLLINNAPDKFNNWVSSGWGTSKLSSSRIYGPVLAKRSIGTWSGEKIYIEVWPILNAAGTGTEYVVEASFKTTSQTTASAKHDELITYLQNKGWFLAQDSLKTQLIMDRY</sequence>
<feature type="signal peptide" evidence="1">
    <location>
        <begin position="1"/>
        <end position="32"/>
    </location>
</feature>
<proteinExistence type="predicted"/>
<dbReference type="Proteomes" id="UP000190626">
    <property type="component" value="Unassembled WGS sequence"/>
</dbReference>
<evidence type="ECO:0000313" key="3">
    <source>
        <dbReference type="Proteomes" id="UP000190626"/>
    </source>
</evidence>
<dbReference type="OrthoDB" id="2087812at2"/>
<comment type="caution">
    <text evidence="2">The sequence shown here is derived from an EMBL/GenBank/DDBJ whole genome shotgun (WGS) entry which is preliminary data.</text>
</comment>
<dbReference type="AlphaFoldDB" id="A0A1V4HRI1"/>
<accession>A0A1V4HRI1</accession>
<protein>
    <recommendedName>
        <fullName evidence="4">CYTH domain-containing protein</fullName>
    </recommendedName>
</protein>
<feature type="chain" id="PRO_5013002766" description="CYTH domain-containing protein" evidence="1">
    <location>
        <begin position="33"/>
        <end position="287"/>
    </location>
</feature>
<evidence type="ECO:0000313" key="2">
    <source>
        <dbReference type="EMBL" id="OPH60426.1"/>
    </source>
</evidence>
<dbReference type="EMBL" id="MBTG01000004">
    <property type="protein sequence ID" value="OPH60426.1"/>
    <property type="molecule type" value="Genomic_DNA"/>
</dbReference>
<keyword evidence="3" id="KW-1185">Reference proteome</keyword>